<name>A0A6V4VE69_9EUKA</name>
<gene>
    <name evidence="1" type="ORF">CPOL0286_LOCUS14665</name>
</gene>
<evidence type="ECO:0000313" key="1">
    <source>
        <dbReference type="EMBL" id="CAE2250482.1"/>
    </source>
</evidence>
<dbReference type="EMBL" id="HBKO01032210">
    <property type="protein sequence ID" value="CAE2250482.1"/>
    <property type="molecule type" value="Transcribed_RNA"/>
</dbReference>
<proteinExistence type="predicted"/>
<accession>A0A6V4VE69</accession>
<protein>
    <submittedName>
        <fullName evidence="1">Uncharacterized protein</fullName>
    </submittedName>
</protein>
<organism evidence="1">
    <name type="scientific">Prymnesium polylepis</name>
    <dbReference type="NCBI Taxonomy" id="72548"/>
    <lineage>
        <taxon>Eukaryota</taxon>
        <taxon>Haptista</taxon>
        <taxon>Haptophyta</taxon>
        <taxon>Prymnesiophyceae</taxon>
        <taxon>Prymnesiales</taxon>
        <taxon>Prymnesiaceae</taxon>
        <taxon>Prymnesium</taxon>
    </lineage>
</organism>
<reference evidence="1" key="1">
    <citation type="submission" date="2021-01" db="EMBL/GenBank/DDBJ databases">
        <authorList>
            <person name="Corre E."/>
            <person name="Pelletier E."/>
            <person name="Niang G."/>
            <person name="Scheremetjew M."/>
            <person name="Finn R."/>
            <person name="Kale V."/>
            <person name="Holt S."/>
            <person name="Cochrane G."/>
            <person name="Meng A."/>
            <person name="Brown T."/>
            <person name="Cohen L."/>
        </authorList>
    </citation>
    <scope>NUCLEOTIDE SEQUENCE</scope>
    <source>
        <strain evidence="1">UIO037</strain>
    </source>
</reference>
<sequence length="354" mass="38486">MSDDDEESVFATHALTDTVNARYTYKLSVTEDYEFEDAIFRVGAMVSCDGVRVGSASGSLVIRGSGWDFWEVCDSVSQELCNVANDLCGNDSYGRLVHDIDGLSSAEHARASKGGFLHIEHVTLDAAHRGADIGLRCLHALLMWLKSGPAGLPAWTIAVLFPAPDPCADADWRSKRDKEETEEEQEKSVAEHKINIQKIRTQWSRLGFVRKNMKSSFSYLLPSRITLQPRAKDIWVASFGGAVSAGAISQEVLGRMSGELTAMDEGERPALIESQLQRLRAGELEGMLSAKQSVRLVGLAAKPELNGTTGLIVAFVPEKGRYAVQPLTADALLMGAPICVKPVNVEMFNATVAD</sequence>
<dbReference type="AlphaFoldDB" id="A0A6V4VE69"/>